<evidence type="ECO:0000256" key="4">
    <source>
        <dbReference type="ARBA" id="ARBA00023136"/>
    </source>
</evidence>
<evidence type="ECO:0000256" key="5">
    <source>
        <dbReference type="ARBA" id="ARBA00023237"/>
    </source>
</evidence>
<organism evidence="7 8">
    <name type="scientific">Photobacterium halotolerans</name>
    <dbReference type="NCBI Taxonomy" id="265726"/>
    <lineage>
        <taxon>Bacteria</taxon>
        <taxon>Pseudomonadati</taxon>
        <taxon>Pseudomonadota</taxon>
        <taxon>Gammaproteobacteria</taxon>
        <taxon>Vibrionales</taxon>
        <taxon>Vibrionaceae</taxon>
        <taxon>Photobacterium</taxon>
    </lineage>
</organism>
<keyword evidence="4" id="KW-0472">Membrane</keyword>
<dbReference type="Pfam" id="PF06629">
    <property type="entry name" value="MipA"/>
    <property type="match status" value="1"/>
</dbReference>
<evidence type="ECO:0000256" key="1">
    <source>
        <dbReference type="ARBA" id="ARBA00004442"/>
    </source>
</evidence>
<protein>
    <submittedName>
        <fullName evidence="7">Structural protein MipA</fullName>
    </submittedName>
</protein>
<dbReference type="PROSITE" id="PS51257">
    <property type="entry name" value="PROKAR_LIPOPROTEIN"/>
    <property type="match status" value="1"/>
</dbReference>
<feature type="chain" id="PRO_5002496306" evidence="6">
    <location>
        <begin position="24"/>
        <end position="274"/>
    </location>
</feature>
<evidence type="ECO:0000313" key="8">
    <source>
        <dbReference type="Proteomes" id="UP000033633"/>
    </source>
</evidence>
<proteinExistence type="inferred from homology"/>
<dbReference type="RefSeq" id="WP_052730073.1">
    <property type="nucleotide sequence ID" value="NZ_JWYV01000022.1"/>
</dbReference>
<dbReference type="OrthoDB" id="5827747at2"/>
<dbReference type="EMBL" id="JWYV01000022">
    <property type="protein sequence ID" value="KKC98314.1"/>
    <property type="molecule type" value="Genomic_DNA"/>
</dbReference>
<accession>A0A0F5V9Y4</accession>
<name>A0A0F5V9Y4_9GAMM</name>
<dbReference type="GO" id="GO:0009279">
    <property type="term" value="C:cell outer membrane"/>
    <property type="evidence" value="ECO:0007669"/>
    <property type="project" value="UniProtKB-SubCell"/>
</dbReference>
<evidence type="ECO:0000256" key="6">
    <source>
        <dbReference type="SAM" id="SignalP"/>
    </source>
</evidence>
<dbReference type="Proteomes" id="UP000033633">
    <property type="component" value="Unassembled WGS sequence"/>
</dbReference>
<keyword evidence="5" id="KW-0998">Cell outer membrane</keyword>
<keyword evidence="8" id="KW-1185">Reference proteome</keyword>
<dbReference type="PANTHER" id="PTHR38776:SF1">
    <property type="entry name" value="MLTA-INTERACTING PROTEIN-RELATED"/>
    <property type="match status" value="1"/>
</dbReference>
<keyword evidence="3 6" id="KW-0732">Signal</keyword>
<dbReference type="InterPro" id="IPR010583">
    <property type="entry name" value="MipA"/>
</dbReference>
<feature type="signal peptide" evidence="6">
    <location>
        <begin position="1"/>
        <end position="23"/>
    </location>
</feature>
<comment type="subcellular location">
    <subcellularLocation>
        <location evidence="1">Cell outer membrane</location>
    </subcellularLocation>
</comment>
<evidence type="ECO:0000256" key="3">
    <source>
        <dbReference type="ARBA" id="ARBA00022729"/>
    </source>
</evidence>
<dbReference type="PANTHER" id="PTHR38776">
    <property type="entry name" value="MLTA-INTERACTING PROTEIN-RELATED"/>
    <property type="match status" value="1"/>
</dbReference>
<gene>
    <name evidence="7" type="ORF">KY46_19385</name>
</gene>
<comment type="caution">
    <text evidence="7">The sequence shown here is derived from an EMBL/GenBank/DDBJ whole genome shotgun (WGS) entry which is preliminary data.</text>
</comment>
<evidence type="ECO:0000313" key="7">
    <source>
        <dbReference type="EMBL" id="KKC98314.1"/>
    </source>
</evidence>
<sequence length="274" mass="29826">MKNISLQVIALFGALSCFGSVHAAETRTPLVPLPSLDDFTDGDGWGVGLGLSVEYESAYEGSDEFELEVEPAGGVQWRTGDHLFYWSGLAIGWRTLVKDGWLVQTSLGYEEGREEGDSEDGRLDGLGESSSGATLLLETRYALAENWRYFLDGRVLTGEIGTLGIFGAGTCLACQPNGTGWEVGAVVTFHDGKLANRDFGVNTQQSINSGLPETDVDSGYRSTGVNVNYRNYLNENWQVFGEVLYEVYGSDVSDSPISRNNYEAEIGVGFIYVF</sequence>
<dbReference type="AlphaFoldDB" id="A0A0F5V9Y4"/>
<reference evidence="7 8" key="1">
    <citation type="submission" date="2014-12" db="EMBL/GenBank/DDBJ databases">
        <title>Mercury Reductase activity and rhizosphere competence traits in the genome of root associated Photobacterium halotolerans MELD1.</title>
        <authorList>
            <person name="Mathew D.C."/>
            <person name="Huang C.-C."/>
        </authorList>
    </citation>
    <scope>NUCLEOTIDE SEQUENCE [LARGE SCALE GENOMIC DNA]</scope>
    <source>
        <strain evidence="7 8">MELD1</strain>
    </source>
</reference>
<dbReference type="STRING" id="265726.KY46_19385"/>
<evidence type="ECO:0000256" key="2">
    <source>
        <dbReference type="ARBA" id="ARBA00005722"/>
    </source>
</evidence>
<comment type="similarity">
    <text evidence="2">Belongs to the MipA/OmpV family.</text>
</comment>
<dbReference type="PATRIC" id="fig|265726.11.peg.2676"/>